<keyword evidence="2" id="KW-1185">Reference proteome</keyword>
<organism evidence="1 2">
    <name type="scientific">Pseudosporangium ferrugineum</name>
    <dbReference type="NCBI Taxonomy" id="439699"/>
    <lineage>
        <taxon>Bacteria</taxon>
        <taxon>Bacillati</taxon>
        <taxon>Actinomycetota</taxon>
        <taxon>Actinomycetes</taxon>
        <taxon>Micromonosporales</taxon>
        <taxon>Micromonosporaceae</taxon>
        <taxon>Pseudosporangium</taxon>
    </lineage>
</organism>
<sequence>MYAGGKADATARRFARLWAAVFGAGLTSRRWITLEVPGRTTGNTTRFPLGMTAWQGNWYLVPMLGGSCNWVRNVRAANGKAVIRHRRARPCRLIEIPEPDRAPILKEFVTQVPGARPHVPVDRHAPVTAFAAIADRYPAFRVEFEEAPGH</sequence>
<evidence type="ECO:0000313" key="2">
    <source>
        <dbReference type="Proteomes" id="UP000239209"/>
    </source>
</evidence>
<gene>
    <name evidence="1" type="ORF">CLV70_12334</name>
</gene>
<reference evidence="1 2" key="1">
    <citation type="submission" date="2018-03" db="EMBL/GenBank/DDBJ databases">
        <title>Genomic Encyclopedia of Archaeal and Bacterial Type Strains, Phase II (KMG-II): from individual species to whole genera.</title>
        <authorList>
            <person name="Goeker M."/>
        </authorList>
    </citation>
    <scope>NUCLEOTIDE SEQUENCE [LARGE SCALE GENOMIC DNA]</scope>
    <source>
        <strain evidence="1 2">DSM 45348</strain>
    </source>
</reference>
<proteinExistence type="predicted"/>
<name>A0A2T0RH86_9ACTN</name>
<dbReference type="AlphaFoldDB" id="A0A2T0RH86"/>
<dbReference type="Gene3D" id="2.30.110.10">
    <property type="entry name" value="Electron Transport, Fmn-binding Protein, Chain A"/>
    <property type="match status" value="1"/>
</dbReference>
<dbReference type="Proteomes" id="UP000239209">
    <property type="component" value="Unassembled WGS sequence"/>
</dbReference>
<dbReference type="InterPro" id="IPR012349">
    <property type="entry name" value="Split_barrel_FMN-bd"/>
</dbReference>
<dbReference type="OrthoDB" id="3778270at2"/>
<evidence type="ECO:0000313" key="1">
    <source>
        <dbReference type="EMBL" id="PRY20566.1"/>
    </source>
</evidence>
<accession>A0A2T0RH86</accession>
<protein>
    <submittedName>
        <fullName evidence="1">Uncharacterized protein DUF385</fullName>
    </submittedName>
</protein>
<comment type="caution">
    <text evidence="1">The sequence shown here is derived from an EMBL/GenBank/DDBJ whole genome shotgun (WGS) entry which is preliminary data.</text>
</comment>
<dbReference type="EMBL" id="PVZG01000023">
    <property type="protein sequence ID" value="PRY20566.1"/>
    <property type="molecule type" value="Genomic_DNA"/>
</dbReference>